<evidence type="ECO:0000256" key="3">
    <source>
        <dbReference type="ARBA" id="ARBA00022840"/>
    </source>
</evidence>
<accession>A0AAD5YKQ0</accession>
<dbReference type="EMBL" id="JANIEX010001647">
    <property type="protein sequence ID" value="KAJ3555763.1"/>
    <property type="molecule type" value="Genomic_DNA"/>
</dbReference>
<keyword evidence="2" id="KW-0547">Nucleotide-binding</keyword>
<protein>
    <submittedName>
        <fullName evidence="5">Uncharacterized protein</fullName>
    </submittedName>
</protein>
<evidence type="ECO:0000256" key="1">
    <source>
        <dbReference type="ARBA" id="ARBA00007381"/>
    </source>
</evidence>
<evidence type="ECO:0000256" key="2">
    <source>
        <dbReference type="ARBA" id="ARBA00022741"/>
    </source>
</evidence>
<evidence type="ECO:0000256" key="4">
    <source>
        <dbReference type="SAM" id="MobiDB-lite"/>
    </source>
</evidence>
<gene>
    <name evidence="5" type="ORF">NP233_g12134</name>
</gene>
<dbReference type="GO" id="GO:0005524">
    <property type="term" value="F:ATP binding"/>
    <property type="evidence" value="ECO:0007669"/>
    <property type="project" value="UniProtKB-KW"/>
</dbReference>
<reference evidence="5" key="1">
    <citation type="submission" date="2022-07" db="EMBL/GenBank/DDBJ databases">
        <title>Genome Sequence of Leucocoprinus birnbaumii.</title>
        <authorList>
            <person name="Buettner E."/>
        </authorList>
    </citation>
    <scope>NUCLEOTIDE SEQUENCE</scope>
    <source>
        <strain evidence="5">VT141</strain>
    </source>
</reference>
<dbReference type="InterPro" id="IPR013126">
    <property type="entry name" value="Hsp_70_fam"/>
</dbReference>
<evidence type="ECO:0000313" key="6">
    <source>
        <dbReference type="Proteomes" id="UP001213000"/>
    </source>
</evidence>
<organism evidence="5 6">
    <name type="scientific">Leucocoprinus birnbaumii</name>
    <dbReference type="NCBI Taxonomy" id="56174"/>
    <lineage>
        <taxon>Eukaryota</taxon>
        <taxon>Fungi</taxon>
        <taxon>Dikarya</taxon>
        <taxon>Basidiomycota</taxon>
        <taxon>Agaricomycotina</taxon>
        <taxon>Agaricomycetes</taxon>
        <taxon>Agaricomycetidae</taxon>
        <taxon>Agaricales</taxon>
        <taxon>Agaricineae</taxon>
        <taxon>Agaricaceae</taxon>
        <taxon>Leucocoprinus</taxon>
    </lineage>
</organism>
<dbReference type="GO" id="GO:0140662">
    <property type="term" value="F:ATP-dependent protein folding chaperone"/>
    <property type="evidence" value="ECO:0007669"/>
    <property type="project" value="InterPro"/>
</dbReference>
<dbReference type="Proteomes" id="UP001213000">
    <property type="component" value="Unassembled WGS sequence"/>
</dbReference>
<feature type="compositionally biased region" description="Basic and acidic residues" evidence="4">
    <location>
        <begin position="248"/>
        <end position="266"/>
    </location>
</feature>
<comment type="similarity">
    <text evidence="1">Belongs to the heat shock protein 70 family.</text>
</comment>
<keyword evidence="6" id="KW-1185">Reference proteome</keyword>
<feature type="region of interest" description="Disordered" evidence="4">
    <location>
        <begin position="248"/>
        <end position="282"/>
    </location>
</feature>
<comment type="caution">
    <text evidence="5">The sequence shown here is derived from an EMBL/GenBank/DDBJ whole genome shotgun (WGS) entry which is preliminary data.</text>
</comment>
<proteinExistence type="inferred from homology"/>
<dbReference type="FunFam" id="3.30.420.40:FF:000028">
    <property type="entry name" value="heat shock 70 kDa protein-like"/>
    <property type="match status" value="1"/>
</dbReference>
<keyword evidence="3" id="KW-0067">ATP-binding</keyword>
<dbReference type="AlphaFoldDB" id="A0AAD5YKQ0"/>
<name>A0AAD5YKQ0_9AGAR</name>
<dbReference type="InterPro" id="IPR043129">
    <property type="entry name" value="ATPase_NBD"/>
</dbReference>
<sequence>MPIEKETLVPSKGHLFPSSFIFTLPPPGHATSVRLSTPVMRGNNDPILGPHCLTTGFFLCSLLGRHRHTALGALEGSLTLAPLLPPSSLPCSCSFCSRFWKALLLTAPRACCQHNVRLESDIWPTVSPPRLRTSEALMGRTSAQDGPPSLPSKAQTRRMRQSKWGGGLIDHPKYGTVIGIDLGSTVQRGGHVEIIANNQGPCIKPSWVSSTDEEHLAGDAAKNTFHSNPQNTVFDTKRLIGRKMDDPDIKRDIKHQPPQGNREEWQARYCHPAQERGPLVHA</sequence>
<evidence type="ECO:0000313" key="5">
    <source>
        <dbReference type="EMBL" id="KAJ3555763.1"/>
    </source>
</evidence>
<dbReference type="Pfam" id="PF00012">
    <property type="entry name" value="HSP70"/>
    <property type="match status" value="1"/>
</dbReference>
<dbReference type="Gene3D" id="3.30.420.40">
    <property type="match status" value="1"/>
</dbReference>
<dbReference type="PANTHER" id="PTHR19375">
    <property type="entry name" value="HEAT SHOCK PROTEIN 70KDA"/>
    <property type="match status" value="1"/>
</dbReference>
<dbReference type="SUPFAM" id="SSF53067">
    <property type="entry name" value="Actin-like ATPase domain"/>
    <property type="match status" value="1"/>
</dbReference>